<comment type="caution">
    <text evidence="2">The sequence shown here is derived from an EMBL/GenBank/DDBJ whole genome shotgun (WGS) entry which is preliminary data.</text>
</comment>
<dbReference type="Gene3D" id="3.40.50.150">
    <property type="entry name" value="Vaccinia Virus protein VP39"/>
    <property type="match status" value="1"/>
</dbReference>
<feature type="region of interest" description="Disordered" evidence="1">
    <location>
        <begin position="1"/>
        <end position="24"/>
    </location>
</feature>
<gene>
    <name evidence="2" type="ORF">A3E32_03500</name>
</gene>
<evidence type="ECO:0008006" key="4">
    <source>
        <dbReference type="Google" id="ProtNLM"/>
    </source>
</evidence>
<accession>A0A1G2TMN3</accession>
<dbReference type="SUPFAM" id="SSF53335">
    <property type="entry name" value="S-adenosyl-L-methionine-dependent methyltransferases"/>
    <property type="match status" value="1"/>
</dbReference>
<feature type="compositionally biased region" description="Basic and acidic residues" evidence="1">
    <location>
        <begin position="15"/>
        <end position="24"/>
    </location>
</feature>
<dbReference type="InterPro" id="IPR029063">
    <property type="entry name" value="SAM-dependent_MTases_sf"/>
</dbReference>
<dbReference type="AlphaFoldDB" id="A0A1G2TMN3"/>
<proteinExistence type="predicted"/>
<dbReference type="Proteomes" id="UP000178530">
    <property type="component" value="Unassembled WGS sequence"/>
</dbReference>
<protein>
    <recommendedName>
        <fullName evidence="4">Methyltransferase domain-containing protein</fullName>
    </recommendedName>
</protein>
<name>A0A1G2TMN3_9BACT</name>
<evidence type="ECO:0000313" key="3">
    <source>
        <dbReference type="Proteomes" id="UP000178530"/>
    </source>
</evidence>
<evidence type="ECO:0000313" key="2">
    <source>
        <dbReference type="EMBL" id="OHA98576.1"/>
    </source>
</evidence>
<organism evidence="2 3">
    <name type="scientific">Candidatus Zambryskibacteria bacterium RIFCSPHIGHO2_12_FULL_38_37</name>
    <dbReference type="NCBI Taxonomy" id="1802751"/>
    <lineage>
        <taxon>Bacteria</taxon>
        <taxon>Candidatus Zambryskiibacteriota</taxon>
    </lineage>
</organism>
<sequence>MEFNPEKFTGISKQLRSEESRESGRQELADLMAVLVGEDREYFGDSELREKIENAVASFPAKERRNIISELQNITKEAGWKTAHDIVAGALDLDKEIERTVGQREQIEIYRHTVRRPENIQHFKDFMNPEGGPTHYWIPRKYDIQRYVKTAVEAHTRSGKSGTIKVLDIGGGSGFLGKLVADEARNQGVELEVVVMDPDTETVTKAKEAFSDTGNLKFEIGTSNQALAMFGPELTGADKDRFDELKKKRLELLELGKEELSHIKALLVSLEGESEDETTTPDISSVLSGAFGNRARTILEQSGIALDSLPPLEQIRDTLADFYNSRWESHQKQILNIRDEQEQIYAEKGIGEAKVDMVLNSWMPIGLDFTREMRMLNAPAIIYARERGGATGVDYPSENPVNLGKESSYSTGDNYDDTSWWEGVATSGVRTGSYGYSGGVANVSQIHIRKGVGISDEELEISDPSDNEKYAWEKSLEELIGRQRIEDKHFY</sequence>
<dbReference type="EMBL" id="MHVU01000022">
    <property type="protein sequence ID" value="OHA98576.1"/>
    <property type="molecule type" value="Genomic_DNA"/>
</dbReference>
<evidence type="ECO:0000256" key="1">
    <source>
        <dbReference type="SAM" id="MobiDB-lite"/>
    </source>
</evidence>
<reference evidence="2 3" key="1">
    <citation type="journal article" date="2016" name="Nat. Commun.">
        <title>Thousands of microbial genomes shed light on interconnected biogeochemical processes in an aquifer system.</title>
        <authorList>
            <person name="Anantharaman K."/>
            <person name="Brown C.T."/>
            <person name="Hug L.A."/>
            <person name="Sharon I."/>
            <person name="Castelle C.J."/>
            <person name="Probst A.J."/>
            <person name="Thomas B.C."/>
            <person name="Singh A."/>
            <person name="Wilkins M.J."/>
            <person name="Karaoz U."/>
            <person name="Brodie E.L."/>
            <person name="Williams K.H."/>
            <person name="Hubbard S.S."/>
            <person name="Banfield J.F."/>
        </authorList>
    </citation>
    <scope>NUCLEOTIDE SEQUENCE [LARGE SCALE GENOMIC DNA]</scope>
</reference>